<feature type="region of interest" description="Disordered" evidence="11">
    <location>
        <begin position="109"/>
        <end position="169"/>
    </location>
</feature>
<dbReference type="NCBIfam" id="NF001843">
    <property type="entry name" value="PRK00567.1-4"/>
    <property type="match status" value="1"/>
</dbReference>
<dbReference type="Gene3D" id="1.10.1200.120">
    <property type="entry name" value="Large-conductance mechanosensitive channel, MscL, domain 1"/>
    <property type="match status" value="1"/>
</dbReference>
<keyword evidence="5 10" id="KW-0812">Transmembrane</keyword>
<accession>A0ABU0IXV2</accession>
<keyword evidence="7 10" id="KW-0406">Ion transport</keyword>
<dbReference type="Pfam" id="PF01741">
    <property type="entry name" value="MscL"/>
    <property type="match status" value="1"/>
</dbReference>
<evidence type="ECO:0000256" key="7">
    <source>
        <dbReference type="ARBA" id="ARBA00023065"/>
    </source>
</evidence>
<keyword evidence="3 10" id="KW-0813">Transport</keyword>
<evidence type="ECO:0000313" key="12">
    <source>
        <dbReference type="EMBL" id="MDQ0466838.1"/>
    </source>
</evidence>
<dbReference type="EMBL" id="JAUSVS010000015">
    <property type="protein sequence ID" value="MDQ0466838.1"/>
    <property type="molecule type" value="Genomic_DNA"/>
</dbReference>
<comment type="similarity">
    <text evidence="2 10">Belongs to the MscL family.</text>
</comment>
<organism evidence="12 13">
    <name type="scientific">Caulobacter ginsengisoli</name>
    <dbReference type="NCBI Taxonomy" id="400775"/>
    <lineage>
        <taxon>Bacteria</taxon>
        <taxon>Pseudomonadati</taxon>
        <taxon>Pseudomonadota</taxon>
        <taxon>Alphaproteobacteria</taxon>
        <taxon>Caulobacterales</taxon>
        <taxon>Caulobacteraceae</taxon>
        <taxon>Caulobacter</taxon>
    </lineage>
</organism>
<evidence type="ECO:0000256" key="6">
    <source>
        <dbReference type="ARBA" id="ARBA00022989"/>
    </source>
</evidence>
<evidence type="ECO:0000313" key="13">
    <source>
        <dbReference type="Proteomes" id="UP001228905"/>
    </source>
</evidence>
<evidence type="ECO:0000256" key="9">
    <source>
        <dbReference type="ARBA" id="ARBA00023303"/>
    </source>
</evidence>
<dbReference type="InterPro" id="IPR019823">
    <property type="entry name" value="Mechanosensitive_channel_CS"/>
</dbReference>
<evidence type="ECO:0000256" key="8">
    <source>
        <dbReference type="ARBA" id="ARBA00023136"/>
    </source>
</evidence>
<protein>
    <recommendedName>
        <fullName evidence="10">Large-conductance mechanosensitive channel</fullName>
    </recommendedName>
</protein>
<dbReference type="NCBIfam" id="TIGR00220">
    <property type="entry name" value="mscL"/>
    <property type="match status" value="1"/>
</dbReference>
<comment type="subcellular location">
    <subcellularLocation>
        <location evidence="10">Cell inner membrane</location>
        <topology evidence="10">Multi-pass membrane protein</topology>
    </subcellularLocation>
    <subcellularLocation>
        <location evidence="1">Cell membrane</location>
        <topology evidence="1">Multi-pass membrane protein</topology>
    </subcellularLocation>
</comment>
<dbReference type="HAMAP" id="MF_00115">
    <property type="entry name" value="MscL"/>
    <property type="match status" value="1"/>
</dbReference>
<name>A0ABU0IXV2_9CAUL</name>
<dbReference type="InterPro" id="IPR001185">
    <property type="entry name" value="MS_channel"/>
</dbReference>
<feature type="transmembrane region" description="Helical" evidence="10">
    <location>
        <begin position="77"/>
        <end position="98"/>
    </location>
</feature>
<reference evidence="12 13" key="1">
    <citation type="submission" date="2023-07" db="EMBL/GenBank/DDBJ databases">
        <title>Genomic Encyclopedia of Type Strains, Phase IV (KMG-IV): sequencing the most valuable type-strain genomes for metagenomic binning, comparative biology and taxonomic classification.</title>
        <authorList>
            <person name="Goeker M."/>
        </authorList>
    </citation>
    <scope>NUCLEOTIDE SEQUENCE [LARGE SCALE GENOMIC DNA]</scope>
    <source>
        <strain evidence="12 13">DSM 18695</strain>
    </source>
</reference>
<evidence type="ECO:0000256" key="3">
    <source>
        <dbReference type="ARBA" id="ARBA00022448"/>
    </source>
</evidence>
<evidence type="ECO:0000256" key="5">
    <source>
        <dbReference type="ARBA" id="ARBA00022692"/>
    </source>
</evidence>
<dbReference type="PRINTS" id="PR01264">
    <property type="entry name" value="MECHCHANNEL"/>
</dbReference>
<dbReference type="PANTHER" id="PTHR30266">
    <property type="entry name" value="MECHANOSENSITIVE CHANNEL MSCL"/>
    <property type="match status" value="1"/>
</dbReference>
<keyword evidence="13" id="KW-1185">Reference proteome</keyword>
<dbReference type="InterPro" id="IPR036019">
    <property type="entry name" value="MscL_channel"/>
</dbReference>
<evidence type="ECO:0000256" key="4">
    <source>
        <dbReference type="ARBA" id="ARBA00022475"/>
    </source>
</evidence>
<evidence type="ECO:0000256" key="11">
    <source>
        <dbReference type="SAM" id="MobiDB-lite"/>
    </source>
</evidence>
<comment type="function">
    <text evidence="10">Channel that opens in response to stretch forces in the membrane lipid bilayer. May participate in the regulation of osmotic pressure changes within the cell.</text>
</comment>
<dbReference type="PANTHER" id="PTHR30266:SF2">
    <property type="entry name" value="LARGE-CONDUCTANCE MECHANOSENSITIVE CHANNEL"/>
    <property type="match status" value="1"/>
</dbReference>
<keyword evidence="8 10" id="KW-0472">Membrane</keyword>
<gene>
    <name evidence="10" type="primary">mscL</name>
    <name evidence="12" type="ORF">QO010_004634</name>
</gene>
<dbReference type="PROSITE" id="PS01327">
    <property type="entry name" value="MSCL"/>
    <property type="match status" value="1"/>
</dbReference>
<evidence type="ECO:0000256" key="1">
    <source>
        <dbReference type="ARBA" id="ARBA00004651"/>
    </source>
</evidence>
<evidence type="ECO:0000256" key="10">
    <source>
        <dbReference type="HAMAP-Rule" id="MF_00115"/>
    </source>
</evidence>
<feature type="transmembrane region" description="Helical" evidence="10">
    <location>
        <begin position="12"/>
        <end position="33"/>
    </location>
</feature>
<evidence type="ECO:0000256" key="2">
    <source>
        <dbReference type="ARBA" id="ARBA00007254"/>
    </source>
</evidence>
<comment type="subunit">
    <text evidence="10">Homopentamer.</text>
</comment>
<feature type="compositionally biased region" description="Low complexity" evidence="11">
    <location>
        <begin position="139"/>
        <end position="157"/>
    </location>
</feature>
<proteinExistence type="inferred from homology"/>
<comment type="caution">
    <text evidence="12">The sequence shown here is derived from an EMBL/GenBank/DDBJ whole genome shotgun (WGS) entry which is preliminary data.</text>
</comment>
<dbReference type="SUPFAM" id="SSF81330">
    <property type="entry name" value="Gated mechanosensitive channel"/>
    <property type="match status" value="1"/>
</dbReference>
<keyword evidence="4 10" id="KW-1003">Cell membrane</keyword>
<feature type="compositionally biased region" description="Basic residues" evidence="11">
    <location>
        <begin position="158"/>
        <end position="169"/>
    </location>
</feature>
<keyword evidence="9 10" id="KW-0407">Ion channel</keyword>
<sequence>MSVFKEFREFIARGNVIDLAVGVIIGAAFNGIVKSLVDEVVMPPIGLVLGKIDFSDLKWVLQPANAATKTAEVAIQYGAFINTVIQFVIVAWVVFLMVKGVNAIRRKDAAAPAPAEPPAPTPTEALLSEIRDLLKGEHPAPSAATASPAKAAPAAKPAARKAPARKKTS</sequence>
<dbReference type="Proteomes" id="UP001228905">
    <property type="component" value="Unassembled WGS sequence"/>
</dbReference>
<dbReference type="InterPro" id="IPR037673">
    <property type="entry name" value="MSC/AndL"/>
</dbReference>
<feature type="compositionally biased region" description="Basic and acidic residues" evidence="11">
    <location>
        <begin position="129"/>
        <end position="138"/>
    </location>
</feature>
<keyword evidence="10" id="KW-0997">Cell inner membrane</keyword>
<keyword evidence="6 10" id="KW-1133">Transmembrane helix</keyword>